<evidence type="ECO:0000313" key="3">
    <source>
        <dbReference type="Proteomes" id="UP001189429"/>
    </source>
</evidence>
<dbReference type="EMBL" id="CAUYUJ010019549">
    <property type="protein sequence ID" value="CAK0892022.1"/>
    <property type="molecule type" value="Genomic_DNA"/>
</dbReference>
<feature type="non-terminal residue" evidence="2">
    <location>
        <position position="253"/>
    </location>
</feature>
<name>A0ABN9X2F9_9DINO</name>
<reference evidence="2" key="1">
    <citation type="submission" date="2023-10" db="EMBL/GenBank/DDBJ databases">
        <authorList>
            <person name="Chen Y."/>
            <person name="Shah S."/>
            <person name="Dougan E. K."/>
            <person name="Thang M."/>
            <person name="Chan C."/>
        </authorList>
    </citation>
    <scope>NUCLEOTIDE SEQUENCE [LARGE SCALE GENOMIC DNA]</scope>
</reference>
<comment type="caution">
    <text evidence="2">The sequence shown here is derived from an EMBL/GenBank/DDBJ whole genome shotgun (WGS) entry which is preliminary data.</text>
</comment>
<evidence type="ECO:0000313" key="2">
    <source>
        <dbReference type="EMBL" id="CAK0892022.1"/>
    </source>
</evidence>
<accession>A0ABN9X2F9</accession>
<dbReference type="Proteomes" id="UP001189429">
    <property type="component" value="Unassembled WGS sequence"/>
</dbReference>
<proteinExistence type="predicted"/>
<organism evidence="2 3">
    <name type="scientific">Prorocentrum cordatum</name>
    <dbReference type="NCBI Taxonomy" id="2364126"/>
    <lineage>
        <taxon>Eukaryota</taxon>
        <taxon>Sar</taxon>
        <taxon>Alveolata</taxon>
        <taxon>Dinophyceae</taxon>
        <taxon>Prorocentrales</taxon>
        <taxon>Prorocentraceae</taxon>
        <taxon>Prorocentrum</taxon>
    </lineage>
</organism>
<sequence>MRGRQAVGKVIKVDRGAAAKKVSAIELLPSGPPPVGSEKMRRSQSRWDCALRRCTKNLDARIYCKRCLEWKTIEAPTKVETFIGITERMGKRPTADKCKLQIEELRRGPAFIVQERAQRGHDRIQQLEDMLGSEVDEVDQCQTWVAIQSACARKSESTSHEADAERAKIVSQLARTVAREEAPKQAGAPKVPPAEVVDGSRGVASLIDLESFQVGDMVELAREDVLQMGARKEQLRQQVQVATEGLFQDAMEK</sequence>
<dbReference type="EMBL" id="CAUYUJ010000203">
    <property type="protein sequence ID" value="CAK0789237.1"/>
    <property type="molecule type" value="Genomic_DNA"/>
</dbReference>
<gene>
    <name evidence="2" type="ORF">PCOR1329_LOCUS71777</name>
    <name evidence="1" type="ORF">PCOR1329_LOCUS865</name>
</gene>
<keyword evidence="3" id="KW-1185">Reference proteome</keyword>
<evidence type="ECO:0000313" key="1">
    <source>
        <dbReference type="EMBL" id="CAK0789237.1"/>
    </source>
</evidence>
<protein>
    <submittedName>
        <fullName evidence="2">Uncharacterized protein</fullName>
    </submittedName>
</protein>